<dbReference type="AlphaFoldDB" id="A0AAP0HZM1"/>
<keyword evidence="1" id="KW-0472">Membrane</keyword>
<evidence type="ECO:0000313" key="3">
    <source>
        <dbReference type="Proteomes" id="UP001417504"/>
    </source>
</evidence>
<gene>
    <name evidence="2" type="ORF">Sjap_019569</name>
</gene>
<feature type="transmembrane region" description="Helical" evidence="1">
    <location>
        <begin position="59"/>
        <end position="79"/>
    </location>
</feature>
<comment type="caution">
    <text evidence="2">The sequence shown here is derived from an EMBL/GenBank/DDBJ whole genome shotgun (WGS) entry which is preliminary data.</text>
</comment>
<accession>A0AAP0HZM1</accession>
<feature type="transmembrane region" description="Helical" evidence="1">
    <location>
        <begin position="35"/>
        <end position="53"/>
    </location>
</feature>
<protein>
    <submittedName>
        <fullName evidence="2">Uncharacterized protein</fullName>
    </submittedName>
</protein>
<keyword evidence="3" id="KW-1185">Reference proteome</keyword>
<keyword evidence="1" id="KW-1133">Transmembrane helix</keyword>
<dbReference type="EMBL" id="JBBNAE010000008">
    <property type="protein sequence ID" value="KAK9102315.1"/>
    <property type="molecule type" value="Genomic_DNA"/>
</dbReference>
<feature type="transmembrane region" description="Helical" evidence="1">
    <location>
        <begin position="91"/>
        <end position="113"/>
    </location>
</feature>
<reference evidence="2 3" key="1">
    <citation type="submission" date="2024-01" db="EMBL/GenBank/DDBJ databases">
        <title>Genome assemblies of Stephania.</title>
        <authorList>
            <person name="Yang L."/>
        </authorList>
    </citation>
    <scope>NUCLEOTIDE SEQUENCE [LARGE SCALE GENOMIC DNA]</scope>
    <source>
        <strain evidence="2">QJT</strain>
        <tissue evidence="2">Leaf</tissue>
    </source>
</reference>
<evidence type="ECO:0000256" key="1">
    <source>
        <dbReference type="SAM" id="Phobius"/>
    </source>
</evidence>
<keyword evidence="1" id="KW-0812">Transmembrane</keyword>
<name>A0AAP0HZM1_9MAGN</name>
<proteinExistence type="predicted"/>
<dbReference type="Proteomes" id="UP001417504">
    <property type="component" value="Unassembled WGS sequence"/>
</dbReference>
<sequence>MAGADQLQRDFITVDVYDDNFVGIVRRKKEWRSQYIQVGRILSLVYILFFLISCGAGDVTSFALAGVGIFLNLATLCWLENSRYASKPKILFIGFLHVFILGTLVALECFRFLG</sequence>
<organism evidence="2 3">
    <name type="scientific">Stephania japonica</name>
    <dbReference type="NCBI Taxonomy" id="461633"/>
    <lineage>
        <taxon>Eukaryota</taxon>
        <taxon>Viridiplantae</taxon>
        <taxon>Streptophyta</taxon>
        <taxon>Embryophyta</taxon>
        <taxon>Tracheophyta</taxon>
        <taxon>Spermatophyta</taxon>
        <taxon>Magnoliopsida</taxon>
        <taxon>Ranunculales</taxon>
        <taxon>Menispermaceae</taxon>
        <taxon>Menispermoideae</taxon>
        <taxon>Cissampelideae</taxon>
        <taxon>Stephania</taxon>
    </lineage>
</organism>
<evidence type="ECO:0000313" key="2">
    <source>
        <dbReference type="EMBL" id="KAK9102315.1"/>
    </source>
</evidence>